<dbReference type="Proteomes" id="UP000547510">
    <property type="component" value="Unassembled WGS sequence"/>
</dbReference>
<dbReference type="EMBL" id="JACHJN010000007">
    <property type="protein sequence ID" value="MBB5957972.1"/>
    <property type="molecule type" value="Genomic_DNA"/>
</dbReference>
<reference evidence="2 3" key="1">
    <citation type="submission" date="2020-08" db="EMBL/GenBank/DDBJ databases">
        <title>Genomic Encyclopedia of Type Strains, Phase III (KMG-III): the genomes of soil and plant-associated and newly described type strains.</title>
        <authorList>
            <person name="Whitman W."/>
        </authorList>
    </citation>
    <scope>NUCLEOTIDE SEQUENCE [LARGE SCALE GENOMIC DNA]</scope>
    <source>
        <strain evidence="2 3">CECT 8640</strain>
    </source>
</reference>
<dbReference type="RefSeq" id="WP_184693555.1">
    <property type="nucleotide sequence ID" value="NZ_JACHJN010000007.1"/>
</dbReference>
<comment type="caution">
    <text evidence="2">The sequence shown here is derived from an EMBL/GenBank/DDBJ whole genome shotgun (WGS) entry which is preliminary data.</text>
</comment>
<proteinExistence type="predicted"/>
<protein>
    <submittedName>
        <fullName evidence="2">Uncharacterized protein</fullName>
    </submittedName>
</protein>
<dbReference type="AlphaFoldDB" id="A0A841CHF3"/>
<evidence type="ECO:0000313" key="3">
    <source>
        <dbReference type="Proteomes" id="UP000547510"/>
    </source>
</evidence>
<evidence type="ECO:0000313" key="2">
    <source>
        <dbReference type="EMBL" id="MBB5957972.1"/>
    </source>
</evidence>
<sequence length="213" mass="22645">MSDSSPPPARSVVITLFAVAACAVVGASALTVAAVANAGPGRGGPVADGDRTSPTPRTSSTRAAGPPICLIGSWRSAEEQSMVKFYTDADPILFTSSGRRYEFRPDGTGVERQDNVVLTGSHQGNELRIVANGTVEFKWSATDKQITYLARTATTITYSFYDQRGLLSTVPQEVKPDLNEVDDYACEGTQAVETNPTGYRALWVRTDGSGVYG</sequence>
<feature type="compositionally biased region" description="Low complexity" evidence="1">
    <location>
        <begin position="52"/>
        <end position="62"/>
    </location>
</feature>
<keyword evidence="3" id="KW-1185">Reference proteome</keyword>
<organism evidence="2 3">
    <name type="scientific">Saccharothrix tamanrassetensis</name>
    <dbReference type="NCBI Taxonomy" id="1051531"/>
    <lineage>
        <taxon>Bacteria</taxon>
        <taxon>Bacillati</taxon>
        <taxon>Actinomycetota</taxon>
        <taxon>Actinomycetes</taxon>
        <taxon>Pseudonocardiales</taxon>
        <taxon>Pseudonocardiaceae</taxon>
        <taxon>Saccharothrix</taxon>
    </lineage>
</organism>
<accession>A0A841CHF3</accession>
<gene>
    <name evidence="2" type="ORF">FHS29_004580</name>
</gene>
<evidence type="ECO:0000256" key="1">
    <source>
        <dbReference type="SAM" id="MobiDB-lite"/>
    </source>
</evidence>
<name>A0A841CHF3_9PSEU</name>
<feature type="region of interest" description="Disordered" evidence="1">
    <location>
        <begin position="38"/>
        <end position="65"/>
    </location>
</feature>